<evidence type="ECO:0000259" key="1">
    <source>
        <dbReference type="Pfam" id="PF01575"/>
    </source>
</evidence>
<feature type="domain" description="MaoC-like" evidence="1">
    <location>
        <begin position="188"/>
        <end position="282"/>
    </location>
</feature>
<accession>A0A835BJQ8</accession>
<dbReference type="PANTHER" id="PTHR13078:SF58">
    <property type="entry name" value="ENOYL-COA HYDRATASE 2 PEROXISOMAL"/>
    <property type="match status" value="1"/>
</dbReference>
<evidence type="ECO:0008006" key="5">
    <source>
        <dbReference type="Google" id="ProtNLM"/>
    </source>
</evidence>
<dbReference type="AlphaFoldDB" id="A0A835BJQ8"/>
<dbReference type="SUPFAM" id="SSF54637">
    <property type="entry name" value="Thioesterase/thiol ester dehydrase-isomerase"/>
    <property type="match status" value="2"/>
</dbReference>
<name>A0A835BJQ8_9POAL</name>
<reference evidence="3" key="1">
    <citation type="submission" date="2020-07" db="EMBL/GenBank/DDBJ databases">
        <title>Genome sequence and genetic diversity analysis of an under-domesticated orphan crop, white fonio (Digitaria exilis).</title>
        <authorList>
            <person name="Bennetzen J.L."/>
            <person name="Chen S."/>
            <person name="Ma X."/>
            <person name="Wang X."/>
            <person name="Yssel A.E.J."/>
            <person name="Chaluvadi S.R."/>
            <person name="Johnson M."/>
            <person name="Gangashetty P."/>
            <person name="Hamidou F."/>
            <person name="Sanogo M.D."/>
            <person name="Zwaenepoel A."/>
            <person name="Wallace J."/>
            <person name="Van De Peer Y."/>
            <person name="Van Deynze A."/>
        </authorList>
    </citation>
    <scope>NUCLEOTIDE SEQUENCE</scope>
    <source>
        <tissue evidence="3">Leaves</tissue>
    </source>
</reference>
<dbReference type="GO" id="GO:0005777">
    <property type="term" value="C:peroxisome"/>
    <property type="evidence" value="ECO:0007669"/>
    <property type="project" value="TreeGrafter"/>
</dbReference>
<dbReference type="InterPro" id="IPR002539">
    <property type="entry name" value="MaoC-like_dom"/>
</dbReference>
<dbReference type="CDD" id="cd03448">
    <property type="entry name" value="HDE_HSD"/>
    <property type="match status" value="1"/>
</dbReference>
<dbReference type="GO" id="GO:0006635">
    <property type="term" value="P:fatty acid beta-oxidation"/>
    <property type="evidence" value="ECO:0007669"/>
    <property type="project" value="TreeGrafter"/>
</dbReference>
<organism evidence="3 4">
    <name type="scientific">Digitaria exilis</name>
    <dbReference type="NCBI Taxonomy" id="1010633"/>
    <lineage>
        <taxon>Eukaryota</taxon>
        <taxon>Viridiplantae</taxon>
        <taxon>Streptophyta</taxon>
        <taxon>Embryophyta</taxon>
        <taxon>Tracheophyta</taxon>
        <taxon>Spermatophyta</taxon>
        <taxon>Magnoliopsida</taxon>
        <taxon>Liliopsida</taxon>
        <taxon>Poales</taxon>
        <taxon>Poaceae</taxon>
        <taxon>PACMAD clade</taxon>
        <taxon>Panicoideae</taxon>
        <taxon>Panicodae</taxon>
        <taxon>Paniceae</taxon>
        <taxon>Anthephorinae</taxon>
        <taxon>Digitaria</taxon>
    </lineage>
</organism>
<evidence type="ECO:0000313" key="3">
    <source>
        <dbReference type="EMBL" id="KAF8700620.1"/>
    </source>
</evidence>
<dbReference type="GO" id="GO:0044594">
    <property type="term" value="F:17-beta-hydroxysteroid dehydrogenase (NAD+) activity"/>
    <property type="evidence" value="ECO:0007669"/>
    <property type="project" value="TreeGrafter"/>
</dbReference>
<dbReference type="Proteomes" id="UP000636709">
    <property type="component" value="Unassembled WGS sequence"/>
</dbReference>
<dbReference type="GO" id="GO:0003857">
    <property type="term" value="F:(3S)-3-hydroxyacyl-CoA dehydrogenase (NAD+) activity"/>
    <property type="evidence" value="ECO:0007669"/>
    <property type="project" value="TreeGrafter"/>
</dbReference>
<dbReference type="Gene3D" id="3.10.129.10">
    <property type="entry name" value="Hotdog Thioesterase"/>
    <property type="match status" value="1"/>
</dbReference>
<comment type="caution">
    <text evidence="3">The sequence shown here is derived from an EMBL/GenBank/DDBJ whole genome shotgun (WGS) entry which is preliminary data.</text>
</comment>
<evidence type="ECO:0000259" key="2">
    <source>
        <dbReference type="Pfam" id="PF22622"/>
    </source>
</evidence>
<proteinExistence type="predicted"/>
<keyword evidence="4" id="KW-1185">Reference proteome</keyword>
<gene>
    <name evidence="3" type="ORF">HU200_033965</name>
</gene>
<dbReference type="PROSITE" id="PS51257">
    <property type="entry name" value="PROKAR_LIPOPROTEIN"/>
    <property type="match status" value="1"/>
</dbReference>
<protein>
    <recommendedName>
        <fullName evidence="5">MaoC-like domain-containing protein</fullName>
    </recommendedName>
</protein>
<dbReference type="EMBL" id="JACEFO010001825">
    <property type="protein sequence ID" value="KAF8700620.1"/>
    <property type="molecule type" value="Genomic_DNA"/>
</dbReference>
<sequence length="298" mass="33003">MVVSHKFPECSFGWCRDVALYSLGVGACNADAEDEKELRLVYGRDGQSPIKVLPTFVSSFVFKSGNGLRLDVPGLKYDPKRLLHSQHYIEIYRPIPSQANVTNKIKIAGFHDRGKAAILELETLTCLEGSDDILCMNRSTIYMRGAGGFSDPSQPFSYVTYAANKASNVPFTDSTPSAVYEDRTQNLQALLCGLSGHFDPLHSDPSFAHAAGFSRPILHGLSTLGFAVRAVMRSFCSMEPAAVKRISCRFLHHVYPGETLITEMWLQGQSVYYRTKVKERGRAVLSGYVQLKHIPSSL</sequence>
<dbReference type="Pfam" id="PF22622">
    <property type="entry name" value="MFE-2_hydrat-2_N"/>
    <property type="match status" value="1"/>
</dbReference>
<dbReference type="InterPro" id="IPR054357">
    <property type="entry name" value="MFE-2_N"/>
</dbReference>
<dbReference type="OrthoDB" id="60204at2759"/>
<dbReference type="PANTHER" id="PTHR13078">
    <property type="entry name" value="PEROXISOMAL MULTIFUNCTIONAL ENZYME TYPE 2-RELATED"/>
    <property type="match status" value="1"/>
</dbReference>
<evidence type="ECO:0000313" key="4">
    <source>
        <dbReference type="Proteomes" id="UP000636709"/>
    </source>
</evidence>
<dbReference type="InterPro" id="IPR029069">
    <property type="entry name" value="HotDog_dom_sf"/>
</dbReference>
<feature type="domain" description="Peroxisomal multifunctional enzyme type 2-like N-terminal" evidence="2">
    <location>
        <begin position="16"/>
        <end position="145"/>
    </location>
</feature>
<dbReference type="Pfam" id="PF01575">
    <property type="entry name" value="MaoC_dehydratas"/>
    <property type="match status" value="1"/>
</dbReference>
<dbReference type="GO" id="GO:0004300">
    <property type="term" value="F:enoyl-CoA hydratase activity"/>
    <property type="evidence" value="ECO:0007669"/>
    <property type="project" value="TreeGrafter"/>
</dbReference>